<dbReference type="EMBL" id="BPQH01000006">
    <property type="protein sequence ID" value="GJD49473.1"/>
    <property type="molecule type" value="Genomic_DNA"/>
</dbReference>
<evidence type="ECO:0000259" key="1">
    <source>
        <dbReference type="Pfam" id="PF05899"/>
    </source>
</evidence>
<name>A0ABQ4QW11_9HYPH</name>
<organism evidence="2 3">
    <name type="scientific">Methylobacterium crusticola</name>
    <dbReference type="NCBI Taxonomy" id="1697972"/>
    <lineage>
        <taxon>Bacteria</taxon>
        <taxon>Pseudomonadati</taxon>
        <taxon>Pseudomonadota</taxon>
        <taxon>Alphaproteobacteria</taxon>
        <taxon>Hyphomicrobiales</taxon>
        <taxon>Methylobacteriaceae</taxon>
        <taxon>Methylobacterium</taxon>
    </lineage>
</organism>
<dbReference type="Proteomes" id="UP001055167">
    <property type="component" value="Unassembled WGS sequence"/>
</dbReference>
<evidence type="ECO:0000313" key="2">
    <source>
        <dbReference type="EMBL" id="GJD49473.1"/>
    </source>
</evidence>
<evidence type="ECO:0000313" key="3">
    <source>
        <dbReference type="Proteomes" id="UP001055167"/>
    </source>
</evidence>
<dbReference type="PANTHER" id="PTHR40943">
    <property type="entry name" value="CYTOPLASMIC PROTEIN-RELATED"/>
    <property type="match status" value="1"/>
</dbReference>
<dbReference type="InterPro" id="IPR011051">
    <property type="entry name" value="RmlC_Cupin_sf"/>
</dbReference>
<protein>
    <recommendedName>
        <fullName evidence="1">(S)-ureidoglycine aminohydrolase cupin domain-containing protein</fullName>
    </recommendedName>
</protein>
<sequence>MSLPPMVYSPSDVPLKPAPINPHWVRAGNPLARNTVLSRSQDGTASTIIWDCTAGEFVWHYDIDETIYFLEGSAVIGDAANPARRFVPGDVLFLPKGAVAHWQVDNYVRKVAFCRRVQPRLVGHALRAASFARRLVTGRGLAAPAPSLGA</sequence>
<reference evidence="2" key="2">
    <citation type="submission" date="2021-08" db="EMBL/GenBank/DDBJ databases">
        <authorList>
            <person name="Tani A."/>
            <person name="Ola A."/>
            <person name="Ogura Y."/>
            <person name="Katsura K."/>
            <person name="Hayashi T."/>
        </authorList>
    </citation>
    <scope>NUCLEOTIDE SEQUENCE</scope>
    <source>
        <strain evidence="2">KCTC 52305</strain>
    </source>
</reference>
<dbReference type="RefSeq" id="WP_128564137.1">
    <property type="nucleotide sequence ID" value="NZ_BPQH01000006.1"/>
</dbReference>
<dbReference type="CDD" id="cd02227">
    <property type="entry name" value="cupin_TM1112-like"/>
    <property type="match status" value="1"/>
</dbReference>
<dbReference type="InterPro" id="IPR008579">
    <property type="entry name" value="UGlyAH_Cupin_dom"/>
</dbReference>
<dbReference type="Gene3D" id="2.60.120.10">
    <property type="entry name" value="Jelly Rolls"/>
    <property type="match status" value="1"/>
</dbReference>
<comment type="caution">
    <text evidence="2">The sequence shown here is derived from an EMBL/GenBank/DDBJ whole genome shotgun (WGS) entry which is preliminary data.</text>
</comment>
<dbReference type="Pfam" id="PF05899">
    <property type="entry name" value="Cupin_3"/>
    <property type="match status" value="1"/>
</dbReference>
<proteinExistence type="predicted"/>
<dbReference type="PANTHER" id="PTHR40943:SF1">
    <property type="entry name" value="CYTOPLASMIC PROTEIN"/>
    <property type="match status" value="1"/>
</dbReference>
<reference evidence="2" key="1">
    <citation type="journal article" date="2021" name="Front. Microbiol.">
        <title>Comprehensive Comparative Genomics and Phenotyping of Methylobacterium Species.</title>
        <authorList>
            <person name="Alessa O."/>
            <person name="Ogura Y."/>
            <person name="Fujitani Y."/>
            <person name="Takami H."/>
            <person name="Hayashi T."/>
            <person name="Sahin N."/>
            <person name="Tani A."/>
        </authorList>
    </citation>
    <scope>NUCLEOTIDE SEQUENCE</scope>
    <source>
        <strain evidence="2">KCTC 52305</strain>
    </source>
</reference>
<feature type="domain" description="(S)-ureidoglycine aminohydrolase cupin" evidence="1">
    <location>
        <begin position="40"/>
        <end position="111"/>
    </location>
</feature>
<accession>A0ABQ4QW11</accession>
<dbReference type="InterPro" id="IPR014710">
    <property type="entry name" value="RmlC-like_jellyroll"/>
</dbReference>
<dbReference type="SUPFAM" id="SSF51182">
    <property type="entry name" value="RmlC-like cupins"/>
    <property type="match status" value="1"/>
</dbReference>
<keyword evidence="3" id="KW-1185">Reference proteome</keyword>
<gene>
    <name evidence="2" type="ORF">OPKNFCMD_2204</name>
</gene>